<accession>B8M181</accession>
<name>B8M181_TALSN</name>
<dbReference type="InterPro" id="IPR002765">
    <property type="entry name" value="UPF0145_YbjQ-like"/>
</dbReference>
<dbReference type="GeneID" id="8107714"/>
<dbReference type="Gene3D" id="3.30.110.70">
    <property type="entry name" value="Hypothetical protein apc22750. Chain B"/>
    <property type="match status" value="1"/>
</dbReference>
<protein>
    <submittedName>
        <fullName evidence="3">DUF74 domain protein</fullName>
    </submittedName>
</protein>
<dbReference type="PANTHER" id="PTHR34068">
    <property type="entry name" value="UPF0145 PROTEIN YBJQ"/>
    <property type="match status" value="1"/>
</dbReference>
<feature type="compositionally biased region" description="Basic and acidic residues" evidence="2">
    <location>
        <begin position="54"/>
        <end position="71"/>
    </location>
</feature>
<dbReference type="OrthoDB" id="68104at2759"/>
<evidence type="ECO:0000313" key="3">
    <source>
        <dbReference type="EMBL" id="EED21023.1"/>
    </source>
</evidence>
<dbReference type="SUPFAM" id="SSF117782">
    <property type="entry name" value="YbjQ-like"/>
    <property type="match status" value="1"/>
</dbReference>
<evidence type="ECO:0000256" key="2">
    <source>
        <dbReference type="SAM" id="MobiDB-lite"/>
    </source>
</evidence>
<feature type="region of interest" description="Disordered" evidence="2">
    <location>
        <begin position="54"/>
        <end position="74"/>
    </location>
</feature>
<dbReference type="AlphaFoldDB" id="B8M181"/>
<dbReference type="Pfam" id="PF01906">
    <property type="entry name" value="YbjQ_1"/>
    <property type="match status" value="1"/>
</dbReference>
<dbReference type="PhylomeDB" id="B8M181"/>
<dbReference type="RefSeq" id="XP_002477986.1">
    <property type="nucleotide sequence ID" value="XM_002477941.1"/>
</dbReference>
<dbReference type="VEuPathDB" id="FungiDB:TSTA_082560"/>
<dbReference type="eggNOG" id="ENOG502SDKT">
    <property type="taxonomic scope" value="Eukaryota"/>
</dbReference>
<dbReference type="InterPro" id="IPR035439">
    <property type="entry name" value="UPF0145_dom_sf"/>
</dbReference>
<evidence type="ECO:0000313" key="4">
    <source>
        <dbReference type="Proteomes" id="UP000001745"/>
    </source>
</evidence>
<evidence type="ECO:0000256" key="1">
    <source>
        <dbReference type="ARBA" id="ARBA00010751"/>
    </source>
</evidence>
<comment type="similarity">
    <text evidence="1">Belongs to the UPF0145 family.</text>
</comment>
<dbReference type="HAMAP" id="MF_00338">
    <property type="entry name" value="UPF0145"/>
    <property type="match status" value="1"/>
</dbReference>
<dbReference type="PANTHER" id="PTHR34068:SF2">
    <property type="entry name" value="UPF0145 PROTEIN SCO3412"/>
    <property type="match status" value="1"/>
</dbReference>
<sequence length="195" mass="21635">MVANKRCVNTIYDGSNIHSLTARFKRSLITSYEESQYRGLHCYHSIEVSRKPTLEKRDKMAGKDKDKDKDNNTIPENEMFSCFTDTHGVITSTMNDLPGHKVTRVLGTVYGLTVRSRNWGAGLGGVARSIVGGEIRVFTKLLYTARNEAVERMVGECISRGGNALIAVRFDVVDMGGFSQICAYGTACLVERVNE</sequence>
<dbReference type="HOGENOM" id="CLU_118212_0_0_1"/>
<organism evidence="3 4">
    <name type="scientific">Talaromyces stipitatus (strain ATCC 10500 / CBS 375.48 / QM 6759 / NRRL 1006)</name>
    <name type="common">Penicillium stipitatum</name>
    <dbReference type="NCBI Taxonomy" id="441959"/>
    <lineage>
        <taxon>Eukaryota</taxon>
        <taxon>Fungi</taxon>
        <taxon>Dikarya</taxon>
        <taxon>Ascomycota</taxon>
        <taxon>Pezizomycotina</taxon>
        <taxon>Eurotiomycetes</taxon>
        <taxon>Eurotiomycetidae</taxon>
        <taxon>Eurotiales</taxon>
        <taxon>Trichocomaceae</taxon>
        <taxon>Talaromyces</taxon>
        <taxon>Talaromyces sect. Talaromyces</taxon>
    </lineage>
</organism>
<dbReference type="Proteomes" id="UP000001745">
    <property type="component" value="Unassembled WGS sequence"/>
</dbReference>
<dbReference type="EMBL" id="EQ962653">
    <property type="protein sequence ID" value="EED21023.1"/>
    <property type="molecule type" value="Genomic_DNA"/>
</dbReference>
<proteinExistence type="inferred from homology"/>
<dbReference type="InParanoid" id="B8M181"/>
<gene>
    <name evidence="3" type="ORF">TSTA_082560</name>
</gene>
<keyword evidence="4" id="KW-1185">Reference proteome</keyword>
<reference evidence="4" key="1">
    <citation type="journal article" date="2015" name="Genome Announc.">
        <title>Genome sequence of the AIDS-associated pathogen Penicillium marneffei (ATCC18224) and its near taxonomic relative Talaromyces stipitatus (ATCC10500).</title>
        <authorList>
            <person name="Nierman W.C."/>
            <person name="Fedorova-Abrams N.D."/>
            <person name="Andrianopoulos A."/>
        </authorList>
    </citation>
    <scope>NUCLEOTIDE SEQUENCE [LARGE SCALE GENOMIC DNA]</scope>
    <source>
        <strain evidence="4">ATCC 10500 / CBS 375.48 / QM 6759 / NRRL 1006</strain>
    </source>
</reference>